<dbReference type="Pfam" id="PF01381">
    <property type="entry name" value="HTH_3"/>
    <property type="match status" value="1"/>
</dbReference>
<dbReference type="Gene3D" id="1.10.260.40">
    <property type="entry name" value="lambda repressor-like DNA-binding domains"/>
    <property type="match status" value="1"/>
</dbReference>
<organism evidence="2 3">
    <name type="scientific">Haemophilus paracuniculus</name>
    <dbReference type="NCBI Taxonomy" id="734"/>
    <lineage>
        <taxon>Bacteria</taxon>
        <taxon>Pseudomonadati</taxon>
        <taxon>Pseudomonadota</taxon>
        <taxon>Gammaproteobacteria</taxon>
        <taxon>Pasteurellales</taxon>
        <taxon>Pasteurellaceae</taxon>
        <taxon>Haemophilus</taxon>
    </lineage>
</organism>
<dbReference type="SMART" id="SM00530">
    <property type="entry name" value="HTH_XRE"/>
    <property type="match status" value="1"/>
</dbReference>
<dbReference type="PROSITE" id="PS50943">
    <property type="entry name" value="HTH_CROC1"/>
    <property type="match status" value="1"/>
</dbReference>
<dbReference type="AlphaFoldDB" id="A0A1T0ATU6"/>
<dbReference type="SUPFAM" id="SSF47413">
    <property type="entry name" value="lambda repressor-like DNA-binding domains"/>
    <property type="match status" value="1"/>
</dbReference>
<accession>A0A1T0ATU6</accession>
<gene>
    <name evidence="2" type="ORF">B0187_02970</name>
</gene>
<sequence>MNAPINTNVQVINDMHGNPLVAVLPYDYYLSLVSTPREEKRNDLVPHAIVEAVLIKQINPVRAWREHLGFTQSEIAEKLGISQPAYAKYEKSQSLRKTTKAKIATALGINVAQLDF</sequence>
<dbReference type="EMBL" id="MUYA01000004">
    <property type="protein sequence ID" value="OOR99785.1"/>
    <property type="molecule type" value="Genomic_DNA"/>
</dbReference>
<evidence type="ECO:0000259" key="1">
    <source>
        <dbReference type="PROSITE" id="PS50943"/>
    </source>
</evidence>
<dbReference type="RefSeq" id="WP_078236375.1">
    <property type="nucleotide sequence ID" value="NZ_MUYA01000004.1"/>
</dbReference>
<name>A0A1T0ATU6_9PAST</name>
<proteinExistence type="predicted"/>
<feature type="domain" description="HTH cro/C1-type" evidence="1">
    <location>
        <begin position="61"/>
        <end position="114"/>
    </location>
</feature>
<protein>
    <submittedName>
        <fullName evidence="2">Transcriptional regulator</fullName>
    </submittedName>
</protein>
<reference evidence="2 3" key="1">
    <citation type="submission" date="2017-02" db="EMBL/GenBank/DDBJ databases">
        <title>Draft genome sequence of Haemophilus paracuniculus CCUG 43573 type strain.</title>
        <authorList>
            <person name="Engstrom-Jakobsson H."/>
            <person name="Salva-Serra F."/>
            <person name="Thorell K."/>
            <person name="Gonzales-Siles L."/>
            <person name="Karlsson R."/>
            <person name="Boulund F."/>
            <person name="Engstrand L."/>
            <person name="Kristiansson E."/>
            <person name="Moore E."/>
        </authorList>
    </citation>
    <scope>NUCLEOTIDE SEQUENCE [LARGE SCALE GENOMIC DNA]</scope>
    <source>
        <strain evidence="2 3">CCUG 43573</strain>
    </source>
</reference>
<dbReference type="InterPro" id="IPR001387">
    <property type="entry name" value="Cro/C1-type_HTH"/>
</dbReference>
<dbReference type="CDD" id="cd00093">
    <property type="entry name" value="HTH_XRE"/>
    <property type="match status" value="1"/>
</dbReference>
<dbReference type="GO" id="GO:0003677">
    <property type="term" value="F:DNA binding"/>
    <property type="evidence" value="ECO:0007669"/>
    <property type="project" value="InterPro"/>
</dbReference>
<keyword evidence="3" id="KW-1185">Reference proteome</keyword>
<comment type="caution">
    <text evidence="2">The sequence shown here is derived from an EMBL/GenBank/DDBJ whole genome shotgun (WGS) entry which is preliminary data.</text>
</comment>
<dbReference type="Proteomes" id="UP000190867">
    <property type="component" value="Unassembled WGS sequence"/>
</dbReference>
<evidence type="ECO:0000313" key="3">
    <source>
        <dbReference type="Proteomes" id="UP000190867"/>
    </source>
</evidence>
<dbReference type="STRING" id="734.B0187_02970"/>
<evidence type="ECO:0000313" key="2">
    <source>
        <dbReference type="EMBL" id="OOR99785.1"/>
    </source>
</evidence>
<dbReference type="InterPro" id="IPR010982">
    <property type="entry name" value="Lambda_DNA-bd_dom_sf"/>
</dbReference>
<dbReference type="OrthoDB" id="5679339at2"/>